<dbReference type="RefSeq" id="WP_075104027.1">
    <property type="nucleotide sequence ID" value="NZ_MSJM01000001.1"/>
</dbReference>
<keyword evidence="2" id="KW-1185">Reference proteome</keyword>
<dbReference type="Proteomes" id="UP000186890">
    <property type="component" value="Unassembled WGS sequence"/>
</dbReference>
<gene>
    <name evidence="1" type="ORF">BU202_01490</name>
</gene>
<name>A0A1Q8EB22_9STRE</name>
<dbReference type="OrthoDB" id="9950577at2"/>
<sequence length="226" mass="26044">MAVVFFRNQLDANMKRFGKFSKNIVQRLSTSHNVRMVYSSRKIDYISSLNPRDTFVIISHGSSKEIYHRFKKSGVSHQNLLDTVIPPRSAGKIIAVSCGTARDLGPKYVQNGLCKAYLGFSTKLHFDKKQSQYKFVSPYYSRELKEIYKSVFEKVLTQAILNKWTFEKTARVMKFELRKLAMQRLQKIKREYPHYYQVKEISQILVAVASVANGIKVLGNSNETVS</sequence>
<organism evidence="1 2">
    <name type="scientific">Streptococcus cuniculi</name>
    <dbReference type="NCBI Taxonomy" id="1432788"/>
    <lineage>
        <taxon>Bacteria</taxon>
        <taxon>Bacillati</taxon>
        <taxon>Bacillota</taxon>
        <taxon>Bacilli</taxon>
        <taxon>Lactobacillales</taxon>
        <taxon>Streptococcaceae</taxon>
        <taxon>Streptococcus</taxon>
    </lineage>
</organism>
<evidence type="ECO:0000313" key="2">
    <source>
        <dbReference type="Proteomes" id="UP000186890"/>
    </source>
</evidence>
<reference evidence="2" key="1">
    <citation type="submission" date="2016-12" db="EMBL/GenBank/DDBJ databases">
        <authorList>
            <person name="Gulvik C.A."/>
        </authorList>
    </citation>
    <scope>NUCLEOTIDE SEQUENCE [LARGE SCALE GENOMIC DNA]</scope>
    <source>
        <strain evidence="2">NED12-00049-6B</strain>
    </source>
</reference>
<protein>
    <submittedName>
        <fullName evidence="1">Uncharacterized protein</fullName>
    </submittedName>
</protein>
<evidence type="ECO:0000313" key="1">
    <source>
        <dbReference type="EMBL" id="OLF48984.1"/>
    </source>
</evidence>
<proteinExistence type="predicted"/>
<comment type="caution">
    <text evidence="1">The sequence shown here is derived from an EMBL/GenBank/DDBJ whole genome shotgun (WGS) entry which is preliminary data.</text>
</comment>
<dbReference type="AlphaFoldDB" id="A0A1Q8EB22"/>
<dbReference type="EMBL" id="MSJM01000001">
    <property type="protein sequence ID" value="OLF48984.1"/>
    <property type="molecule type" value="Genomic_DNA"/>
</dbReference>
<accession>A0A1Q8EB22</accession>